<feature type="domain" description="C-terminal associated" evidence="1">
    <location>
        <begin position="22"/>
        <end position="106"/>
    </location>
</feature>
<sequence length="107" mass="12827">MLAFFSNWPELFEQGRIKFVKTPVAICQKGKDQKWYYTIEDYEADKPNLKGYSFRYIKGLGSLEMEEYEKVIREPHFDVVKLPENWKAQFEMLFGNDAQLRKDWMSA</sequence>
<dbReference type="EMBL" id="MH460829">
    <property type="protein sequence ID" value="AXF40581.1"/>
    <property type="molecule type" value="Genomic_DNA"/>
</dbReference>
<dbReference type="GO" id="GO:0003677">
    <property type="term" value="F:DNA binding"/>
    <property type="evidence" value="ECO:0007669"/>
    <property type="project" value="InterPro"/>
</dbReference>
<dbReference type="GO" id="GO:0003918">
    <property type="term" value="F:DNA topoisomerase type II (double strand cut, ATP-hydrolyzing) activity"/>
    <property type="evidence" value="ECO:0007669"/>
    <property type="project" value="InterPro"/>
</dbReference>
<evidence type="ECO:0000259" key="1">
    <source>
        <dbReference type="Pfam" id="PF16898"/>
    </source>
</evidence>
<dbReference type="Gene3D" id="3.40.50.670">
    <property type="match status" value="1"/>
</dbReference>
<protein>
    <submittedName>
        <fullName evidence="2">DNA topoisomerase II large subunit C-terminal region</fullName>
    </submittedName>
</protein>
<dbReference type="GO" id="GO:0006265">
    <property type="term" value="P:DNA topological change"/>
    <property type="evidence" value="ECO:0007669"/>
    <property type="project" value="InterPro"/>
</dbReference>
<evidence type="ECO:0000313" key="2">
    <source>
        <dbReference type="EMBL" id="AXF40581.1"/>
    </source>
</evidence>
<dbReference type="Pfam" id="PF16898">
    <property type="entry name" value="TOPRIM_C"/>
    <property type="match status" value="1"/>
</dbReference>
<organism evidence="2 3">
    <name type="scientific">Acinetobacter phage vB_ApiM_fHyAci03</name>
    <dbReference type="NCBI Taxonomy" id="2269366"/>
    <lineage>
        <taxon>Viruses</taxon>
        <taxon>Duplodnaviria</taxon>
        <taxon>Heunggongvirae</taxon>
        <taxon>Uroviricota</taxon>
        <taxon>Caudoviricetes</taxon>
        <taxon>Pantevenvirales</taxon>
        <taxon>Straboviridae</taxon>
        <taxon>Twarogvirinae</taxon>
        <taxon>Lazarusvirus</taxon>
        <taxon>Lazarusvirus fhyacithree</taxon>
    </lineage>
</organism>
<dbReference type="SUPFAM" id="SSF56719">
    <property type="entry name" value="Type II DNA topoisomerase"/>
    <property type="match status" value="1"/>
</dbReference>
<dbReference type="InterPro" id="IPR031660">
    <property type="entry name" value="TOPRIM_C"/>
</dbReference>
<dbReference type="InterPro" id="IPR013760">
    <property type="entry name" value="Topo_IIA-like_dom_sf"/>
</dbReference>
<dbReference type="GO" id="GO:0005524">
    <property type="term" value="F:ATP binding"/>
    <property type="evidence" value="ECO:0007669"/>
    <property type="project" value="InterPro"/>
</dbReference>
<keyword evidence="3" id="KW-1185">Reference proteome</keyword>
<accession>A0A345AUJ8</accession>
<evidence type="ECO:0000313" key="3">
    <source>
        <dbReference type="Proteomes" id="UP000255697"/>
    </source>
</evidence>
<keyword evidence="2" id="KW-0413">Isomerase</keyword>
<dbReference type="InterPro" id="IPR013759">
    <property type="entry name" value="Topo_IIA_B_C"/>
</dbReference>
<proteinExistence type="predicted"/>
<gene>
    <name evidence="2" type="ORF">Ac3_012</name>
</gene>
<reference evidence="3" key="1">
    <citation type="submission" date="2018-06" db="EMBL/GenBank/DDBJ databases">
        <title>Whole genome analysis of phage vB_ApiM_fHyAci03 infecting Acinetobacter pittii.</title>
        <authorList>
            <person name="Kiljunen S."/>
            <person name="Wicklund A."/>
            <person name="Skurnik M."/>
        </authorList>
    </citation>
    <scope>NUCLEOTIDE SEQUENCE [LARGE SCALE GENOMIC DNA]</scope>
</reference>
<name>A0A345AUJ8_9CAUD</name>
<dbReference type="Proteomes" id="UP000255697">
    <property type="component" value="Segment"/>
</dbReference>